<name>A0A371D0G1_9APHY</name>
<dbReference type="AlphaFoldDB" id="A0A371D0G1"/>
<reference evidence="4 5" key="1">
    <citation type="journal article" date="2018" name="Biotechnol. Biofuels">
        <title>Integrative visual omics of the white-rot fungus Polyporus brumalis exposes the biotechnological potential of its oxidative enzymes for delignifying raw plant biomass.</title>
        <authorList>
            <person name="Miyauchi S."/>
            <person name="Rancon A."/>
            <person name="Drula E."/>
            <person name="Hage H."/>
            <person name="Chaduli D."/>
            <person name="Favel A."/>
            <person name="Grisel S."/>
            <person name="Henrissat B."/>
            <person name="Herpoel-Gimbert I."/>
            <person name="Ruiz-Duenas F.J."/>
            <person name="Chevret D."/>
            <person name="Hainaut M."/>
            <person name="Lin J."/>
            <person name="Wang M."/>
            <person name="Pangilinan J."/>
            <person name="Lipzen A."/>
            <person name="Lesage-Meessen L."/>
            <person name="Navarro D."/>
            <person name="Riley R."/>
            <person name="Grigoriev I.V."/>
            <person name="Zhou S."/>
            <person name="Raouche S."/>
            <person name="Rosso M.N."/>
        </authorList>
    </citation>
    <scope>NUCLEOTIDE SEQUENCE [LARGE SCALE GENOMIC DNA]</scope>
    <source>
        <strain evidence="4 5">BRFM 1820</strain>
    </source>
</reference>
<feature type="domain" description="DUF6535" evidence="3">
    <location>
        <begin position="73"/>
        <end position="253"/>
    </location>
</feature>
<feature type="transmembrane region" description="Helical" evidence="2">
    <location>
        <begin position="168"/>
        <end position="191"/>
    </location>
</feature>
<dbReference type="OrthoDB" id="3185525at2759"/>
<accession>A0A371D0G1</accession>
<evidence type="ECO:0000259" key="3">
    <source>
        <dbReference type="Pfam" id="PF20153"/>
    </source>
</evidence>
<dbReference type="Proteomes" id="UP000256964">
    <property type="component" value="Unassembled WGS sequence"/>
</dbReference>
<protein>
    <recommendedName>
        <fullName evidence="3">DUF6535 domain-containing protein</fullName>
    </recommendedName>
</protein>
<feature type="region of interest" description="Disordered" evidence="1">
    <location>
        <begin position="1"/>
        <end position="42"/>
    </location>
</feature>
<evidence type="ECO:0000313" key="4">
    <source>
        <dbReference type="EMBL" id="RDX45949.1"/>
    </source>
</evidence>
<dbReference type="InterPro" id="IPR045338">
    <property type="entry name" value="DUF6535"/>
</dbReference>
<sequence>MAESIQGSLSANGIPLANRDRPQTSDCEGRGDMTADDCDPDYLRTPEQLIEDFKEDAAKKYSEKERAEAFTYVANVVKTHSEEMIQRWNKEIDALLTYAGLFSAVLTAFNVESYQLLKPDSTDETTAILLQISAQLGSLSVASPFINSTLPSYERAAISSPGTPRYAVWLNALWFSSLICSLASASVGIMVKQWISEYSSGLSGNSPEIARLRQYRFNSLRKWHVPIIVAMLPLLLQTALFLFLVGVVLLLWSLNTSVAAVALILVGTLLVFTLLTVILPSVRDDCCYLSPQSVAFFHLFEWTRWCTRQLGILVAMNVRWTLVRCWSLYRLFDDLGHPVASWIYRHCNIMISGISRWEDALRSGLPPLRPWWEHVLVVQRSASPDVDIMTTAFTITMDPETLRIIAPLLLGLSGTEILRCHRRVCSVLTSHWGPEFQWPGTARAPYFEYNTRLVESALAANLETTSDPCQKGLVSLFRSLEQPQLLVQANLEALTRVVSIVTMSPPYLPAGQATHWLLCALRHAEDRPNAVNFPAVASAVAFGLGIFERDRPEDVDEATCEYTDTLEVAFLCVAREMADPSSKDALAARATYIVSS</sequence>
<feature type="transmembrane region" description="Helical" evidence="2">
    <location>
        <begin position="223"/>
        <end position="252"/>
    </location>
</feature>
<keyword evidence="2" id="KW-1133">Transmembrane helix</keyword>
<evidence type="ECO:0000313" key="5">
    <source>
        <dbReference type="Proteomes" id="UP000256964"/>
    </source>
</evidence>
<organism evidence="4 5">
    <name type="scientific">Lentinus brumalis</name>
    <dbReference type="NCBI Taxonomy" id="2498619"/>
    <lineage>
        <taxon>Eukaryota</taxon>
        <taxon>Fungi</taxon>
        <taxon>Dikarya</taxon>
        <taxon>Basidiomycota</taxon>
        <taxon>Agaricomycotina</taxon>
        <taxon>Agaricomycetes</taxon>
        <taxon>Polyporales</taxon>
        <taxon>Polyporaceae</taxon>
        <taxon>Lentinus</taxon>
    </lineage>
</organism>
<dbReference type="EMBL" id="KZ857432">
    <property type="protein sequence ID" value="RDX45949.1"/>
    <property type="molecule type" value="Genomic_DNA"/>
</dbReference>
<gene>
    <name evidence="4" type="ORF">OH76DRAFT_917327</name>
</gene>
<feature type="transmembrane region" description="Helical" evidence="2">
    <location>
        <begin position="258"/>
        <end position="279"/>
    </location>
</feature>
<feature type="compositionally biased region" description="Polar residues" evidence="1">
    <location>
        <begin position="1"/>
        <end position="11"/>
    </location>
</feature>
<dbReference type="Pfam" id="PF20153">
    <property type="entry name" value="DUF6535"/>
    <property type="match status" value="1"/>
</dbReference>
<evidence type="ECO:0000256" key="1">
    <source>
        <dbReference type="SAM" id="MobiDB-lite"/>
    </source>
</evidence>
<feature type="compositionally biased region" description="Basic and acidic residues" evidence="1">
    <location>
        <begin position="18"/>
        <end position="33"/>
    </location>
</feature>
<keyword evidence="2" id="KW-0472">Membrane</keyword>
<proteinExistence type="predicted"/>
<evidence type="ECO:0000256" key="2">
    <source>
        <dbReference type="SAM" id="Phobius"/>
    </source>
</evidence>
<feature type="transmembrane region" description="Helical" evidence="2">
    <location>
        <begin position="94"/>
        <end position="111"/>
    </location>
</feature>
<keyword evidence="5" id="KW-1185">Reference proteome</keyword>
<keyword evidence="2" id="KW-0812">Transmembrane</keyword>